<accession>A0A699RBI0</accession>
<proteinExistence type="predicted"/>
<protein>
    <submittedName>
        <fullName evidence="1">Uncharacterized protein</fullName>
    </submittedName>
</protein>
<sequence>QQFASDLSLEKKIELISDLVKYQDHYTKVYKFQSQQRKPMSKKQKREYYMAVIKSYLGWRFKDFKGMSLEDIEAKFTQVWKRIKDFTPMGSKEEAERAKRQGIILEKEQTLVKEYLSIRPASNDKEMELWVELKRMYEPDPEDQQWTLTQNYMHAPVEWKLYDLSGVHHVTAKDKEIFMLVEKDYPLRRGLGLVMISYRLQVKNHSQMAEDLIKKIYNI</sequence>
<gene>
    <name evidence="1" type="ORF">Tci_855153</name>
</gene>
<reference evidence="1" key="1">
    <citation type="journal article" date="2019" name="Sci. Rep.">
        <title>Draft genome of Tanacetum cinerariifolium, the natural source of mosquito coil.</title>
        <authorList>
            <person name="Yamashiro T."/>
            <person name="Shiraishi A."/>
            <person name="Satake H."/>
            <person name="Nakayama K."/>
        </authorList>
    </citation>
    <scope>NUCLEOTIDE SEQUENCE</scope>
</reference>
<organism evidence="1">
    <name type="scientific">Tanacetum cinerariifolium</name>
    <name type="common">Dalmatian daisy</name>
    <name type="synonym">Chrysanthemum cinerariifolium</name>
    <dbReference type="NCBI Taxonomy" id="118510"/>
    <lineage>
        <taxon>Eukaryota</taxon>
        <taxon>Viridiplantae</taxon>
        <taxon>Streptophyta</taxon>
        <taxon>Embryophyta</taxon>
        <taxon>Tracheophyta</taxon>
        <taxon>Spermatophyta</taxon>
        <taxon>Magnoliopsida</taxon>
        <taxon>eudicotyledons</taxon>
        <taxon>Gunneridae</taxon>
        <taxon>Pentapetalae</taxon>
        <taxon>asterids</taxon>
        <taxon>campanulids</taxon>
        <taxon>Asterales</taxon>
        <taxon>Asteraceae</taxon>
        <taxon>Asteroideae</taxon>
        <taxon>Anthemideae</taxon>
        <taxon>Anthemidinae</taxon>
        <taxon>Tanacetum</taxon>
    </lineage>
</organism>
<feature type="non-terminal residue" evidence="1">
    <location>
        <position position="1"/>
    </location>
</feature>
<name>A0A699RBI0_TANCI</name>
<dbReference type="EMBL" id="BKCJ011088147">
    <property type="protein sequence ID" value="GFC83183.1"/>
    <property type="molecule type" value="Genomic_DNA"/>
</dbReference>
<feature type="non-terminal residue" evidence="1">
    <location>
        <position position="219"/>
    </location>
</feature>
<evidence type="ECO:0000313" key="1">
    <source>
        <dbReference type="EMBL" id="GFC83183.1"/>
    </source>
</evidence>
<dbReference type="AlphaFoldDB" id="A0A699RBI0"/>
<comment type="caution">
    <text evidence="1">The sequence shown here is derived from an EMBL/GenBank/DDBJ whole genome shotgun (WGS) entry which is preliminary data.</text>
</comment>